<reference evidence="1 2" key="1">
    <citation type="journal article" date="2020" name="Microb. Genom.">
        <title>Genetic diversity of clinical and environmental Mucorales isolates obtained from an investigation of mucormycosis cases among solid organ transplant recipients.</title>
        <authorList>
            <person name="Nguyen M.H."/>
            <person name="Kaul D."/>
            <person name="Muto C."/>
            <person name="Cheng S.J."/>
            <person name="Richter R.A."/>
            <person name="Bruno V.M."/>
            <person name="Liu G."/>
            <person name="Beyhan S."/>
            <person name="Sundermann A.J."/>
            <person name="Mounaud S."/>
            <person name="Pasculle A.W."/>
            <person name="Nierman W.C."/>
            <person name="Driscoll E."/>
            <person name="Cumbie R."/>
            <person name="Clancy C.J."/>
            <person name="Dupont C.L."/>
        </authorList>
    </citation>
    <scope>NUCLEOTIDE SEQUENCE [LARGE SCALE GENOMIC DNA]</scope>
    <source>
        <strain evidence="1 2">GL24</strain>
    </source>
</reference>
<evidence type="ECO:0000313" key="1">
    <source>
        <dbReference type="EMBL" id="KAG1531681.1"/>
    </source>
</evidence>
<sequence length="101" mass="10833">MHRGFTGVGQVERRVVGVRDEEGGVLAVQPQGHRGHRANGVFTGRQDGPAGGFQKIAHRISSIWRPLRGCANPPASVRFARGRKYCISVPILCRAGTMGSA</sequence>
<dbReference type="AlphaFoldDB" id="A0A9P6XTN8"/>
<dbReference type="EMBL" id="JAANIU010010615">
    <property type="protein sequence ID" value="KAG1531681.1"/>
    <property type="molecule type" value="Genomic_DNA"/>
</dbReference>
<accession>A0A9P6XTN8</accession>
<evidence type="ECO:0000313" key="2">
    <source>
        <dbReference type="Proteomes" id="UP000740926"/>
    </source>
</evidence>
<gene>
    <name evidence="1" type="ORF">G6F50_016566</name>
</gene>
<keyword evidence="2" id="KW-1185">Reference proteome</keyword>
<comment type="caution">
    <text evidence="1">The sequence shown here is derived from an EMBL/GenBank/DDBJ whole genome shotgun (WGS) entry which is preliminary data.</text>
</comment>
<protein>
    <submittedName>
        <fullName evidence="1">Uncharacterized protein</fullName>
    </submittedName>
</protein>
<proteinExistence type="predicted"/>
<name>A0A9P6XTN8_9FUNG</name>
<organism evidence="1 2">
    <name type="scientific">Rhizopus delemar</name>
    <dbReference type="NCBI Taxonomy" id="936053"/>
    <lineage>
        <taxon>Eukaryota</taxon>
        <taxon>Fungi</taxon>
        <taxon>Fungi incertae sedis</taxon>
        <taxon>Mucoromycota</taxon>
        <taxon>Mucoromycotina</taxon>
        <taxon>Mucoromycetes</taxon>
        <taxon>Mucorales</taxon>
        <taxon>Mucorineae</taxon>
        <taxon>Rhizopodaceae</taxon>
        <taxon>Rhizopus</taxon>
    </lineage>
</organism>
<dbReference type="Proteomes" id="UP000740926">
    <property type="component" value="Unassembled WGS sequence"/>
</dbReference>